<reference evidence="3" key="1">
    <citation type="submission" date="2017-06" db="EMBL/GenBank/DDBJ databases">
        <authorList>
            <person name="Varghese N."/>
            <person name="Submissions S."/>
        </authorList>
    </citation>
    <scope>NUCLEOTIDE SEQUENCE [LARGE SCALE GENOMIC DNA]</scope>
    <source>
        <strain evidence="3">DSM 44485</strain>
    </source>
</reference>
<dbReference type="EMBL" id="FZNP01000004">
    <property type="protein sequence ID" value="SNR58558.1"/>
    <property type="molecule type" value="Genomic_DNA"/>
</dbReference>
<dbReference type="AlphaFoldDB" id="A0A238XIZ7"/>
<evidence type="ECO:0000256" key="1">
    <source>
        <dbReference type="SAM" id="MobiDB-lite"/>
    </source>
</evidence>
<accession>A0A238XIZ7</accession>
<keyword evidence="3" id="KW-1185">Reference proteome</keyword>
<gene>
    <name evidence="2" type="ORF">SAMN06265355_104381</name>
</gene>
<dbReference type="Proteomes" id="UP000198420">
    <property type="component" value="Unassembled WGS sequence"/>
</dbReference>
<sequence>MSKQPTSPPDDLPTRIPPGKPPQPEPRLNG</sequence>
<proteinExistence type="predicted"/>
<feature type="region of interest" description="Disordered" evidence="1">
    <location>
        <begin position="1"/>
        <end position="30"/>
    </location>
</feature>
<evidence type="ECO:0000313" key="3">
    <source>
        <dbReference type="Proteomes" id="UP000198420"/>
    </source>
</evidence>
<protein>
    <submittedName>
        <fullName evidence="2">Uncharacterized protein</fullName>
    </submittedName>
</protein>
<name>A0A238XIZ7_9ACTN</name>
<evidence type="ECO:0000313" key="2">
    <source>
        <dbReference type="EMBL" id="SNR58558.1"/>
    </source>
</evidence>
<organism evidence="2 3">
    <name type="scientific">Actinomadura mexicana</name>
    <dbReference type="NCBI Taxonomy" id="134959"/>
    <lineage>
        <taxon>Bacteria</taxon>
        <taxon>Bacillati</taxon>
        <taxon>Actinomycetota</taxon>
        <taxon>Actinomycetes</taxon>
        <taxon>Streptosporangiales</taxon>
        <taxon>Thermomonosporaceae</taxon>
        <taxon>Actinomadura</taxon>
    </lineage>
</organism>